<evidence type="ECO:0000313" key="1">
    <source>
        <dbReference type="EMBL" id="GIH69178.1"/>
    </source>
</evidence>
<reference evidence="1" key="1">
    <citation type="submission" date="2021-01" db="EMBL/GenBank/DDBJ databases">
        <title>Whole genome shotgun sequence of Sphaerimonospora thailandensis NBRC 107569.</title>
        <authorList>
            <person name="Komaki H."/>
            <person name="Tamura T."/>
        </authorList>
    </citation>
    <scope>NUCLEOTIDE SEQUENCE</scope>
    <source>
        <strain evidence="1">NBRC 107569</strain>
    </source>
</reference>
<proteinExistence type="predicted"/>
<dbReference type="AlphaFoldDB" id="A0A8J3RAV0"/>
<dbReference type="EMBL" id="BOOG01000013">
    <property type="protein sequence ID" value="GIH69178.1"/>
    <property type="molecule type" value="Genomic_DNA"/>
</dbReference>
<organism evidence="1 2">
    <name type="scientific">Sphaerimonospora thailandensis</name>
    <dbReference type="NCBI Taxonomy" id="795644"/>
    <lineage>
        <taxon>Bacteria</taxon>
        <taxon>Bacillati</taxon>
        <taxon>Actinomycetota</taxon>
        <taxon>Actinomycetes</taxon>
        <taxon>Streptosporangiales</taxon>
        <taxon>Streptosporangiaceae</taxon>
        <taxon>Sphaerimonospora</taxon>
    </lineage>
</organism>
<evidence type="ECO:0000313" key="2">
    <source>
        <dbReference type="Proteomes" id="UP000610966"/>
    </source>
</evidence>
<sequence>MAAGVGSLSVGLDLDFAVRHSGRAPSALTRRDVARALLAVPSGQALVSLPDLRRELVAAGNPLSVVFWESAKTILTQIESGSATVGQVRHWLEASGTEPIMLTRSYFLWPEEDERGPVATEMYERLVAFLEERLAAGEIDADALAAGEPEARNAYEELQERWLGTPLPDGRVPNVAVNDEQDRELFAAWDEEEAFALSELRRVLEDLPEPPFPAADLRSAVARLRVTLTRPGYPGNVLRAVAGLDEDLPAGGIPDAGALPESDEELWLIVAAGIAAPISDLPDEEDAVRFFDLDRELSHEDSILASLCAINHADWLAAVITLTRYGPGVLASPERIARFIADSEDVDVEPDEPEDLEATEMLFTAVTPLWAHLGIVDKAEVLTSLGWWGLPKALERAWSTR</sequence>
<name>A0A8J3RAV0_9ACTN</name>
<keyword evidence="2" id="KW-1185">Reference proteome</keyword>
<accession>A0A8J3RAV0</accession>
<comment type="caution">
    <text evidence="1">The sequence shown here is derived from an EMBL/GenBank/DDBJ whole genome shotgun (WGS) entry which is preliminary data.</text>
</comment>
<dbReference type="Proteomes" id="UP000610966">
    <property type="component" value="Unassembled WGS sequence"/>
</dbReference>
<protein>
    <submittedName>
        <fullName evidence="1">Uncharacterized protein</fullName>
    </submittedName>
</protein>
<gene>
    <name evidence="1" type="ORF">Mth01_14310</name>
</gene>